<comment type="subcellular location">
    <subcellularLocation>
        <location evidence="1">Secreted</location>
    </subcellularLocation>
</comment>
<dbReference type="GO" id="GO:0005615">
    <property type="term" value="C:extracellular space"/>
    <property type="evidence" value="ECO:0007669"/>
    <property type="project" value="TreeGrafter"/>
</dbReference>
<evidence type="ECO:0000256" key="4">
    <source>
        <dbReference type="ARBA" id="ARBA00022729"/>
    </source>
</evidence>
<dbReference type="SUPFAM" id="SSF47565">
    <property type="entry name" value="Insect pheromone/odorant-binding proteins"/>
    <property type="match status" value="2"/>
</dbReference>
<comment type="similarity">
    <text evidence="2">Belongs to the PBP/GOBP family.</text>
</comment>
<evidence type="ECO:0000313" key="6">
    <source>
        <dbReference type="EnsemblMetazoa" id="AATE001086-PA.1"/>
    </source>
</evidence>
<dbReference type="InterPro" id="IPR036728">
    <property type="entry name" value="PBP_GOBP_sf"/>
</dbReference>
<organism evidence="6">
    <name type="scientific">Anopheles atroparvus</name>
    <name type="common">European mosquito</name>
    <dbReference type="NCBI Taxonomy" id="41427"/>
    <lineage>
        <taxon>Eukaryota</taxon>
        <taxon>Metazoa</taxon>
        <taxon>Ecdysozoa</taxon>
        <taxon>Arthropoda</taxon>
        <taxon>Hexapoda</taxon>
        <taxon>Insecta</taxon>
        <taxon>Pterygota</taxon>
        <taxon>Neoptera</taxon>
        <taxon>Endopterygota</taxon>
        <taxon>Diptera</taxon>
        <taxon>Nematocera</taxon>
        <taxon>Culicoidea</taxon>
        <taxon>Culicidae</taxon>
        <taxon>Anophelinae</taxon>
        <taxon>Anopheles</taxon>
    </lineage>
</organism>
<dbReference type="AlphaFoldDB" id="A0A182IKW4"/>
<dbReference type="PANTHER" id="PTHR11857">
    <property type="entry name" value="ODORANT BINDING PROTEIN-RELATED"/>
    <property type="match status" value="1"/>
</dbReference>
<evidence type="ECO:0000256" key="2">
    <source>
        <dbReference type="ARBA" id="ARBA00008098"/>
    </source>
</evidence>
<keyword evidence="5" id="KW-1015">Disulfide bond</keyword>
<keyword evidence="3" id="KW-0964">Secreted</keyword>
<dbReference type="EnsemblMetazoa" id="AATE001086-RA">
    <property type="protein sequence ID" value="AATE001086-PA.1"/>
    <property type="gene ID" value="AATE001086"/>
</dbReference>
<protein>
    <submittedName>
        <fullName evidence="6">Uncharacterized protein</fullName>
    </submittedName>
</protein>
<dbReference type="InterPro" id="IPR006170">
    <property type="entry name" value="PBP/GOBP"/>
</dbReference>
<dbReference type="GO" id="GO:0007608">
    <property type="term" value="P:sensory perception of smell"/>
    <property type="evidence" value="ECO:0007669"/>
    <property type="project" value="TreeGrafter"/>
</dbReference>
<dbReference type="Pfam" id="PF01395">
    <property type="entry name" value="PBP_GOBP"/>
    <property type="match status" value="2"/>
</dbReference>
<evidence type="ECO:0000256" key="1">
    <source>
        <dbReference type="ARBA" id="ARBA00004613"/>
    </source>
</evidence>
<dbReference type="VEuPathDB" id="VectorBase:AATE001086"/>
<dbReference type="GO" id="GO:0005549">
    <property type="term" value="F:odorant binding"/>
    <property type="evidence" value="ECO:0007669"/>
    <property type="project" value="InterPro"/>
</dbReference>
<name>A0A182IKW4_ANOAO</name>
<dbReference type="CDD" id="cd23992">
    <property type="entry name" value="PBP_GOBP"/>
    <property type="match status" value="2"/>
</dbReference>
<dbReference type="PANTHER" id="PTHR11857:SF46">
    <property type="entry name" value="GENERAL ODORANT-BINDING PROTEIN 99A-RELATED"/>
    <property type="match status" value="1"/>
</dbReference>
<evidence type="ECO:0000256" key="5">
    <source>
        <dbReference type="ARBA" id="ARBA00023157"/>
    </source>
</evidence>
<reference evidence="6" key="1">
    <citation type="submission" date="2022-08" db="UniProtKB">
        <authorList>
            <consortium name="EnsemblMetazoa"/>
        </authorList>
    </citation>
    <scope>IDENTIFICATION</scope>
    <source>
        <strain evidence="6">EBRO</strain>
    </source>
</reference>
<accession>A0A182IKW4</accession>
<keyword evidence="4" id="KW-0732">Signal</keyword>
<sequence length="278" mass="31482">MVCRRGAAVVTLTLVLVGLTGSSCQATHCLLQRSFDELVLECAELLSIPPSKLCALREGLLRNDTETKCLLRCVGLSGRFWSDYTGLRMDLLGRYFTPSIGDTEYVNRTLACLDGVSSRVGRPCVKESSELAFESFVCFYHNYGNLHRHQVFVPLDNLQLLHVTARCMEVQGITVEDLLCLGEDELDENENVHCLVRCIGIQTGIYSDRHGVNMDLIYLQYGAGYDERKYKEEAYECVQQHSKPSCSPCRQAYHNLYKCFENVRNVITEFEMPDSDEC</sequence>
<proteinExistence type="inferred from homology"/>
<dbReference type="PROSITE" id="PS51257">
    <property type="entry name" value="PROKAR_LIPOPROTEIN"/>
    <property type="match status" value="1"/>
</dbReference>
<dbReference type="Gene3D" id="1.10.238.20">
    <property type="entry name" value="Pheromone/general odorant binding protein domain"/>
    <property type="match status" value="2"/>
</dbReference>
<evidence type="ECO:0000256" key="3">
    <source>
        <dbReference type="ARBA" id="ARBA00022525"/>
    </source>
</evidence>